<keyword evidence="2" id="KW-1185">Reference proteome</keyword>
<protein>
    <submittedName>
        <fullName evidence="1">Uncharacterized protein</fullName>
    </submittedName>
</protein>
<dbReference type="Proteomes" id="UP001283361">
    <property type="component" value="Unassembled WGS sequence"/>
</dbReference>
<reference evidence="1" key="1">
    <citation type="journal article" date="2023" name="G3 (Bethesda)">
        <title>A reference genome for the long-term kleptoplast-retaining sea slug Elysia crispata morphotype clarki.</title>
        <authorList>
            <person name="Eastman K.E."/>
            <person name="Pendleton A.L."/>
            <person name="Shaikh M.A."/>
            <person name="Suttiyut T."/>
            <person name="Ogas R."/>
            <person name="Tomko P."/>
            <person name="Gavelis G."/>
            <person name="Widhalm J.R."/>
            <person name="Wisecaver J.H."/>
        </authorList>
    </citation>
    <scope>NUCLEOTIDE SEQUENCE</scope>
    <source>
        <strain evidence="1">ECLA1</strain>
    </source>
</reference>
<accession>A0AAE1BDD1</accession>
<gene>
    <name evidence="1" type="ORF">RRG08_037784</name>
</gene>
<sequence>MNNGTGWQAELIPVEKEQIIVHFLPWSCGYRILSEDSLSHVAHTSTLEFCLGTVQDLSSRSLKSNQRLLAKSCVLCEHELVRRNHIQPFDPTAAADGSPTFGGVPAVKLKLRHRLVGAQPRNYSPS</sequence>
<evidence type="ECO:0000313" key="1">
    <source>
        <dbReference type="EMBL" id="KAK3803471.1"/>
    </source>
</evidence>
<name>A0AAE1BDD1_9GAST</name>
<organism evidence="1 2">
    <name type="scientific">Elysia crispata</name>
    <name type="common">lettuce slug</name>
    <dbReference type="NCBI Taxonomy" id="231223"/>
    <lineage>
        <taxon>Eukaryota</taxon>
        <taxon>Metazoa</taxon>
        <taxon>Spiralia</taxon>
        <taxon>Lophotrochozoa</taxon>
        <taxon>Mollusca</taxon>
        <taxon>Gastropoda</taxon>
        <taxon>Heterobranchia</taxon>
        <taxon>Euthyneura</taxon>
        <taxon>Panpulmonata</taxon>
        <taxon>Sacoglossa</taxon>
        <taxon>Placobranchoidea</taxon>
        <taxon>Plakobranchidae</taxon>
        <taxon>Elysia</taxon>
    </lineage>
</organism>
<dbReference type="EMBL" id="JAWDGP010000122">
    <property type="protein sequence ID" value="KAK3803471.1"/>
    <property type="molecule type" value="Genomic_DNA"/>
</dbReference>
<evidence type="ECO:0000313" key="2">
    <source>
        <dbReference type="Proteomes" id="UP001283361"/>
    </source>
</evidence>
<proteinExistence type="predicted"/>
<comment type="caution">
    <text evidence="1">The sequence shown here is derived from an EMBL/GenBank/DDBJ whole genome shotgun (WGS) entry which is preliminary data.</text>
</comment>
<dbReference type="AlphaFoldDB" id="A0AAE1BDD1"/>